<dbReference type="Pfam" id="PF00990">
    <property type="entry name" value="GGDEF"/>
    <property type="match status" value="1"/>
</dbReference>
<dbReference type="SUPFAM" id="SSF55785">
    <property type="entry name" value="PYP-like sensor domain (PAS domain)"/>
    <property type="match status" value="1"/>
</dbReference>
<feature type="transmembrane region" description="Helical" evidence="1">
    <location>
        <begin position="67"/>
        <end position="85"/>
    </location>
</feature>
<dbReference type="SUPFAM" id="SSF141868">
    <property type="entry name" value="EAL domain-like"/>
    <property type="match status" value="1"/>
</dbReference>
<keyword evidence="7" id="KW-1185">Reference proteome</keyword>
<dbReference type="RefSeq" id="WP_141448172.1">
    <property type="nucleotide sequence ID" value="NZ_CP041217.1"/>
</dbReference>
<evidence type="ECO:0000259" key="2">
    <source>
        <dbReference type="PROSITE" id="PS50112"/>
    </source>
</evidence>
<feature type="transmembrane region" description="Helical" evidence="1">
    <location>
        <begin position="165"/>
        <end position="188"/>
    </location>
</feature>
<dbReference type="KEGG" id="saca:FFV09_12695"/>
<evidence type="ECO:0000259" key="3">
    <source>
        <dbReference type="PROSITE" id="PS50113"/>
    </source>
</evidence>
<reference evidence="6 7" key="1">
    <citation type="submission" date="2019-06" db="EMBL/GenBank/DDBJ databases">
        <title>Saccharibacillus brassicae sp. nov., an endophytic bacterium isolated from Chinese cabbage seeds (Brassica pekinensis).</title>
        <authorList>
            <person name="Jiang L."/>
            <person name="Lee J."/>
            <person name="Kim S.W."/>
        </authorList>
    </citation>
    <scope>NUCLEOTIDE SEQUENCE [LARGE SCALE GENOMIC DNA]</scope>
    <source>
        <strain evidence="7">KCTC 43072 / ATSA2</strain>
    </source>
</reference>
<dbReference type="Gene3D" id="3.30.450.20">
    <property type="entry name" value="PAS domain"/>
    <property type="match status" value="1"/>
</dbReference>
<dbReference type="PROSITE" id="PS50113">
    <property type="entry name" value="PAC"/>
    <property type="match status" value="1"/>
</dbReference>
<dbReference type="Gene3D" id="3.20.20.450">
    <property type="entry name" value="EAL domain"/>
    <property type="match status" value="1"/>
</dbReference>
<dbReference type="InterPro" id="IPR000700">
    <property type="entry name" value="PAS-assoc_C"/>
</dbReference>
<organism evidence="6 7">
    <name type="scientific">Saccharibacillus brassicae</name>
    <dbReference type="NCBI Taxonomy" id="2583377"/>
    <lineage>
        <taxon>Bacteria</taxon>
        <taxon>Bacillati</taxon>
        <taxon>Bacillota</taxon>
        <taxon>Bacilli</taxon>
        <taxon>Bacillales</taxon>
        <taxon>Paenibacillaceae</taxon>
        <taxon>Saccharibacillus</taxon>
    </lineage>
</organism>
<dbReference type="OrthoDB" id="9759607at2"/>
<dbReference type="PANTHER" id="PTHR44757:SF2">
    <property type="entry name" value="BIOFILM ARCHITECTURE MAINTENANCE PROTEIN MBAA"/>
    <property type="match status" value="1"/>
</dbReference>
<dbReference type="InterPro" id="IPR000014">
    <property type="entry name" value="PAS"/>
</dbReference>
<evidence type="ECO:0000259" key="4">
    <source>
        <dbReference type="PROSITE" id="PS50883"/>
    </source>
</evidence>
<dbReference type="Proteomes" id="UP000316968">
    <property type="component" value="Chromosome"/>
</dbReference>
<protein>
    <submittedName>
        <fullName evidence="6">DUF4084 domain-containing protein</fullName>
    </submittedName>
</protein>
<dbReference type="Pfam" id="PF08448">
    <property type="entry name" value="PAS_4"/>
    <property type="match status" value="1"/>
</dbReference>
<dbReference type="PROSITE" id="PS50883">
    <property type="entry name" value="EAL"/>
    <property type="match status" value="1"/>
</dbReference>
<accession>A0A4Y6UZG3</accession>
<feature type="transmembrane region" description="Helical" evidence="1">
    <location>
        <begin position="134"/>
        <end position="153"/>
    </location>
</feature>
<dbReference type="Gene3D" id="3.30.70.270">
    <property type="match status" value="1"/>
</dbReference>
<feature type="domain" description="EAL" evidence="4">
    <location>
        <begin position="634"/>
        <end position="887"/>
    </location>
</feature>
<dbReference type="SMART" id="SM00267">
    <property type="entry name" value="GGDEF"/>
    <property type="match status" value="1"/>
</dbReference>
<dbReference type="InterPro" id="IPR035919">
    <property type="entry name" value="EAL_sf"/>
</dbReference>
<dbReference type="CDD" id="cd01949">
    <property type="entry name" value="GGDEF"/>
    <property type="match status" value="1"/>
</dbReference>
<feature type="domain" description="PAS" evidence="2">
    <location>
        <begin position="338"/>
        <end position="408"/>
    </location>
</feature>
<dbReference type="CDD" id="cd01948">
    <property type="entry name" value="EAL"/>
    <property type="match status" value="1"/>
</dbReference>
<evidence type="ECO:0000256" key="1">
    <source>
        <dbReference type="SAM" id="Phobius"/>
    </source>
</evidence>
<dbReference type="InterPro" id="IPR013656">
    <property type="entry name" value="PAS_4"/>
</dbReference>
<feature type="domain" description="GGDEF" evidence="5">
    <location>
        <begin position="493"/>
        <end position="626"/>
    </location>
</feature>
<feature type="domain" description="PAC" evidence="3">
    <location>
        <begin position="410"/>
        <end position="461"/>
    </location>
</feature>
<dbReference type="InterPro" id="IPR025152">
    <property type="entry name" value="DUF4084"/>
</dbReference>
<name>A0A4Y6UZG3_SACBS</name>
<dbReference type="PROSITE" id="PS50887">
    <property type="entry name" value="GGDEF"/>
    <property type="match status" value="1"/>
</dbReference>
<dbReference type="Pfam" id="PF13321">
    <property type="entry name" value="DUF4084"/>
    <property type="match status" value="1"/>
</dbReference>
<proteinExistence type="predicted"/>
<evidence type="ECO:0000259" key="5">
    <source>
        <dbReference type="PROSITE" id="PS50887"/>
    </source>
</evidence>
<feature type="transmembrane region" description="Helical" evidence="1">
    <location>
        <begin position="271"/>
        <end position="290"/>
    </location>
</feature>
<evidence type="ECO:0000313" key="7">
    <source>
        <dbReference type="Proteomes" id="UP000316968"/>
    </source>
</evidence>
<feature type="transmembrane region" description="Helical" evidence="1">
    <location>
        <begin position="7"/>
        <end position="28"/>
    </location>
</feature>
<dbReference type="InterPro" id="IPR000160">
    <property type="entry name" value="GGDEF_dom"/>
</dbReference>
<dbReference type="SUPFAM" id="SSF55073">
    <property type="entry name" value="Nucleotide cyclase"/>
    <property type="match status" value="1"/>
</dbReference>
<dbReference type="SMART" id="SM00052">
    <property type="entry name" value="EAL"/>
    <property type="match status" value="1"/>
</dbReference>
<dbReference type="Pfam" id="PF00563">
    <property type="entry name" value="EAL"/>
    <property type="match status" value="1"/>
</dbReference>
<evidence type="ECO:0000313" key="6">
    <source>
        <dbReference type="EMBL" id="QDH21627.1"/>
    </source>
</evidence>
<keyword evidence="1" id="KW-0812">Transmembrane</keyword>
<keyword evidence="1" id="KW-1133">Transmembrane helix</keyword>
<keyword evidence="1" id="KW-0472">Membrane</keyword>
<dbReference type="InterPro" id="IPR001633">
    <property type="entry name" value="EAL_dom"/>
</dbReference>
<dbReference type="AlphaFoldDB" id="A0A4Y6UZG3"/>
<dbReference type="PANTHER" id="PTHR44757">
    <property type="entry name" value="DIGUANYLATE CYCLASE DGCP"/>
    <property type="match status" value="1"/>
</dbReference>
<feature type="transmembrane region" description="Helical" evidence="1">
    <location>
        <begin position="296"/>
        <end position="319"/>
    </location>
</feature>
<dbReference type="PROSITE" id="PS50112">
    <property type="entry name" value="PAS"/>
    <property type="match status" value="1"/>
</dbReference>
<dbReference type="NCBIfam" id="TIGR00254">
    <property type="entry name" value="GGDEF"/>
    <property type="match status" value="1"/>
</dbReference>
<feature type="transmembrane region" description="Helical" evidence="1">
    <location>
        <begin position="200"/>
        <end position="221"/>
    </location>
</feature>
<feature type="transmembrane region" description="Helical" evidence="1">
    <location>
        <begin position="105"/>
        <end position="122"/>
    </location>
</feature>
<dbReference type="InterPro" id="IPR029787">
    <property type="entry name" value="Nucleotide_cyclase"/>
</dbReference>
<dbReference type="EMBL" id="CP041217">
    <property type="protein sequence ID" value="QDH21627.1"/>
    <property type="molecule type" value="Genomic_DNA"/>
</dbReference>
<sequence length="889" mass="97571">MTDRNKNIALCTFTVLFTLTYYLWITIWQNNPDLSGFGGSVFAGLGNLIAIYWLLGAARRSSRERRIFWILLMLGSVSYLIAEAIWLYDEVVLGIAAPSPGWTDVFYALQTICYLAAFIYPFTRFERSHRVFKLLFDVLIVMTVATTFSWHFLIGPLLRSGDADILHLAISLAYPVGDLVLLFGAISLYWGARQFLADRLILLVFGGLVVHAAANSFYLYLISVGDYAMGSLVDPAFTLSLLLIGGAGVLQPRGQAAKFDVQEDDGGKKLDLLRLALPYLNVIALFVFMISGSGKVSALTIGSGISILLVIVRQLFILLENRRLLLSLYDKTEELEISEQRYKSLFDYHPDAVYSLDLSGRFDSANEACSDMLGYDSGELIGLTPASFLKDQELAELSDDLKRLCQGESVRQQIRVRSRSGQLHEVSVTSIPIRVRDKIVGIFGIGRDITANKKNEARIRHLAYHDPLTDLANRASFEETLRSAVQEAPVRQERMAVAFIDLDRFKTVNDTLGHDVGDQLLIAVSQRLQSCMRAGDTVARQGGDEFTLLLRDIDGPEDVHACARRILDTLSLPYDLDGRQVTSLPSIGLSLYPADDTTTVGLMKKADIALYQVKDDGKGHYRLFGDCMPQALDRLSLESDLAAALKQGELLLHYQPQLDPDTGALEGAEAQLRWNRPGFGLLEPEAFMPAAEEAGLSLRIGEWMLREAGRQARAWSDEGAPLRITVGLSRQQLEQEGLAAQIRRILAETGADPRLLELQLAEASLASRPELVVRQIQAFKALGLPVSVAGCGAGYAALAGLADFPVDRLKLDPGLTRQIGSVRLAQSVAASFAGLARALHVHAAAAGVENAEQAALLRGMARFGLQGPLFGHALPPGELRRRPLFAPEA</sequence>
<feature type="transmembrane region" description="Helical" evidence="1">
    <location>
        <begin position="34"/>
        <end position="55"/>
    </location>
</feature>
<dbReference type="InterPro" id="IPR052155">
    <property type="entry name" value="Biofilm_reg_signaling"/>
</dbReference>
<dbReference type="SMART" id="SM00091">
    <property type="entry name" value="PAS"/>
    <property type="match status" value="1"/>
</dbReference>
<gene>
    <name evidence="6" type="ORF">FFV09_12695</name>
</gene>
<dbReference type="CDD" id="cd00130">
    <property type="entry name" value="PAS"/>
    <property type="match status" value="1"/>
</dbReference>
<dbReference type="InterPro" id="IPR043128">
    <property type="entry name" value="Rev_trsase/Diguanyl_cyclase"/>
</dbReference>
<dbReference type="InterPro" id="IPR035965">
    <property type="entry name" value="PAS-like_dom_sf"/>
</dbReference>
<dbReference type="NCBIfam" id="TIGR00229">
    <property type="entry name" value="sensory_box"/>
    <property type="match status" value="1"/>
</dbReference>